<feature type="region of interest" description="Disordered" evidence="1">
    <location>
        <begin position="556"/>
        <end position="578"/>
    </location>
</feature>
<evidence type="ECO:0000256" key="1">
    <source>
        <dbReference type="SAM" id="MobiDB-lite"/>
    </source>
</evidence>
<feature type="compositionally biased region" description="Pro residues" evidence="1">
    <location>
        <begin position="264"/>
        <end position="277"/>
    </location>
</feature>
<name>A0A0B4DGZ9_PSEPS</name>
<evidence type="ECO:0000256" key="2">
    <source>
        <dbReference type="SAM" id="Phobius"/>
    </source>
</evidence>
<dbReference type="RefSeq" id="WP_043451122.1">
    <property type="nucleotide sequence ID" value="NZ_JWTB01000012.1"/>
</dbReference>
<dbReference type="Proteomes" id="UP000031196">
    <property type="component" value="Unassembled WGS sequence"/>
</dbReference>
<feature type="transmembrane region" description="Helical" evidence="2">
    <location>
        <begin position="493"/>
        <end position="511"/>
    </location>
</feature>
<dbReference type="InterPro" id="IPR025498">
    <property type="entry name" value="DUF4389"/>
</dbReference>
<evidence type="ECO:0000313" key="4">
    <source>
        <dbReference type="Proteomes" id="UP000031196"/>
    </source>
</evidence>
<proteinExistence type="predicted"/>
<feature type="transmembrane region" description="Helical" evidence="2">
    <location>
        <begin position="198"/>
        <end position="220"/>
    </location>
</feature>
<organism evidence="3 4">
    <name type="scientific">Pseudarthrobacter phenanthrenivorans</name>
    <name type="common">Arthrobacter phenanthrenivorans</name>
    <dbReference type="NCBI Taxonomy" id="361575"/>
    <lineage>
        <taxon>Bacteria</taxon>
        <taxon>Bacillati</taxon>
        <taxon>Actinomycetota</taxon>
        <taxon>Actinomycetes</taxon>
        <taxon>Micrococcales</taxon>
        <taxon>Micrococcaceae</taxon>
        <taxon>Pseudarthrobacter</taxon>
    </lineage>
</organism>
<sequence length="578" mass="60381">MKKPAAIIILILGILIALPGLAALAGGAVASAVGSIQGDGYLTSGTSRFSVNSFALTSPRADAIGEDVPGRLPFDIGTLRLRIGSVTPDKPVFIGIGRQDDVEQYLSGVHHSELLNIRQRPFRADYRDVPGGNPASPPTGQGFWTASVSGTGEQELTWNITPGAWEVVVMNADASAGIDVQAQAGFRSDLIRPAATGLLVGGVIALVIGIPLIVFGAAGLGRHAGPPISGGPGPGAGGPAAGGPVKAGPGYPGGGYAGPYQTGPYPPGPYPPGPYPPGQGTAGPPLPAPQGGGSPGQVPASAPAATWGQGNATAAPAPVPPLQASGTASGGPGAYPARLVGDIDPGLSRWMWLVKWFLAIPHFILLFFLWFAFVVTTVVAGFAILFTGRYPRTLFDFNVGVMRWNWRVAFYAYAAVGTDLYPPFTLKRTNYPADFDVDYPERLSRGLVLVKWWLLSIPHLLLVAAFAGTTGSVWRWEANDNVVGSTYERGSGLSLLGLLVLIAAVILLFTGRYQRPLFNLILGVDRWIYRVMVYTALMRDEYPPFRLDQGPTEPAWAAAPAWPAGPPSPGGAPPPPAP</sequence>
<feature type="compositionally biased region" description="Pro residues" evidence="1">
    <location>
        <begin position="563"/>
        <end position="578"/>
    </location>
</feature>
<keyword evidence="2" id="KW-0812">Transmembrane</keyword>
<feature type="transmembrane region" description="Helical" evidence="2">
    <location>
        <begin position="452"/>
        <end position="473"/>
    </location>
</feature>
<accession>A0A0B4DGZ9</accession>
<feature type="transmembrane region" description="Helical" evidence="2">
    <location>
        <begin position="356"/>
        <end position="384"/>
    </location>
</feature>
<feature type="compositionally biased region" description="Low complexity" evidence="1">
    <location>
        <begin position="296"/>
        <end position="305"/>
    </location>
</feature>
<comment type="caution">
    <text evidence="3">The sequence shown here is derived from an EMBL/GenBank/DDBJ whole genome shotgun (WGS) entry which is preliminary data.</text>
</comment>
<gene>
    <name evidence="3" type="ORF">RM50_06840</name>
</gene>
<dbReference type="AlphaFoldDB" id="A0A0B4DGZ9"/>
<dbReference type="EMBL" id="JWTB01000012">
    <property type="protein sequence ID" value="KIC67972.1"/>
    <property type="molecule type" value="Genomic_DNA"/>
</dbReference>
<evidence type="ECO:0000313" key="3">
    <source>
        <dbReference type="EMBL" id="KIC67972.1"/>
    </source>
</evidence>
<keyword evidence="2" id="KW-0472">Membrane</keyword>
<feature type="region of interest" description="Disordered" evidence="1">
    <location>
        <begin position="258"/>
        <end position="329"/>
    </location>
</feature>
<dbReference type="OrthoDB" id="156718at2"/>
<dbReference type="Pfam" id="PF14333">
    <property type="entry name" value="DUF4389"/>
    <property type="match status" value="2"/>
</dbReference>
<keyword evidence="2" id="KW-1133">Transmembrane helix</keyword>
<protein>
    <submittedName>
        <fullName evidence="3">Membrane protein</fullName>
    </submittedName>
</protein>
<reference evidence="3 4" key="1">
    <citation type="submission" date="2014-12" db="EMBL/GenBank/DDBJ databases">
        <title>Genome sequencing of Arthrobacter phenanthrenivorans SWC37.</title>
        <authorList>
            <person name="Tan P.W."/>
            <person name="Chan K.-G."/>
        </authorList>
    </citation>
    <scope>NUCLEOTIDE SEQUENCE [LARGE SCALE GENOMIC DNA]</scope>
    <source>
        <strain evidence="3 4">SWC37</strain>
    </source>
</reference>